<gene>
    <name evidence="1" type="ORF">RirG_067690</name>
</gene>
<comment type="caution">
    <text evidence="1">The sequence shown here is derived from an EMBL/GenBank/DDBJ whole genome shotgun (WGS) entry which is preliminary data.</text>
</comment>
<organism evidence="1 2">
    <name type="scientific">Rhizophagus irregularis (strain DAOM 197198w)</name>
    <name type="common">Glomus intraradices</name>
    <dbReference type="NCBI Taxonomy" id="1432141"/>
    <lineage>
        <taxon>Eukaryota</taxon>
        <taxon>Fungi</taxon>
        <taxon>Fungi incertae sedis</taxon>
        <taxon>Mucoromycota</taxon>
        <taxon>Glomeromycotina</taxon>
        <taxon>Glomeromycetes</taxon>
        <taxon>Glomerales</taxon>
        <taxon>Glomeraceae</taxon>
        <taxon>Rhizophagus</taxon>
    </lineage>
</organism>
<keyword evidence="2" id="KW-1185">Reference proteome</keyword>
<dbReference type="AlphaFoldDB" id="A0A015LIV4"/>
<accession>A0A015LIV4</accession>
<reference evidence="1 2" key="1">
    <citation type="submission" date="2014-02" db="EMBL/GenBank/DDBJ databases">
        <title>Single nucleus genome sequencing reveals high similarity among nuclei of an endomycorrhizal fungus.</title>
        <authorList>
            <person name="Lin K."/>
            <person name="Geurts R."/>
            <person name="Zhang Z."/>
            <person name="Limpens E."/>
            <person name="Saunders D.G."/>
            <person name="Mu D."/>
            <person name="Pang E."/>
            <person name="Cao H."/>
            <person name="Cha H."/>
            <person name="Lin T."/>
            <person name="Zhou Q."/>
            <person name="Shang Y."/>
            <person name="Li Y."/>
            <person name="Ivanov S."/>
            <person name="Sharma T."/>
            <person name="Velzen R.V."/>
            <person name="Ruijter N.D."/>
            <person name="Aanen D.K."/>
            <person name="Win J."/>
            <person name="Kamoun S."/>
            <person name="Bisseling T."/>
            <person name="Huang S."/>
        </authorList>
    </citation>
    <scope>NUCLEOTIDE SEQUENCE [LARGE SCALE GENOMIC DNA]</scope>
    <source>
        <strain evidence="2">DAOM197198w</strain>
    </source>
</reference>
<dbReference type="HOGENOM" id="CLU_3107650_0_0_1"/>
<evidence type="ECO:0000313" key="2">
    <source>
        <dbReference type="Proteomes" id="UP000022910"/>
    </source>
</evidence>
<evidence type="ECO:0000313" key="1">
    <source>
        <dbReference type="EMBL" id="EXX72611.1"/>
    </source>
</evidence>
<dbReference type="EMBL" id="JEMT01015192">
    <property type="protein sequence ID" value="EXX72611.1"/>
    <property type="molecule type" value="Genomic_DNA"/>
</dbReference>
<protein>
    <submittedName>
        <fullName evidence="1">Uncharacterized protein</fullName>
    </submittedName>
</protein>
<sequence>MCHVGKMFIREYVLSGNRCRAKGMSGKRLSGNRGVTSKLSGHVSSWKNLYI</sequence>
<name>A0A015LIV4_RHIIW</name>
<proteinExistence type="predicted"/>
<dbReference type="Proteomes" id="UP000022910">
    <property type="component" value="Unassembled WGS sequence"/>
</dbReference>